<feature type="domain" description="NodB homology" evidence="1">
    <location>
        <begin position="41"/>
        <end position="234"/>
    </location>
</feature>
<gene>
    <name evidence="2" type="ORF">GCM10011571_34900</name>
</gene>
<reference evidence="2" key="2">
    <citation type="submission" date="2020-09" db="EMBL/GenBank/DDBJ databases">
        <authorList>
            <person name="Sun Q."/>
            <person name="Zhou Y."/>
        </authorList>
    </citation>
    <scope>NUCLEOTIDE SEQUENCE</scope>
    <source>
        <strain evidence="2">CGMCC 1.15179</strain>
    </source>
</reference>
<dbReference type="CDD" id="cd10955">
    <property type="entry name" value="CE4_BH0857_like"/>
    <property type="match status" value="1"/>
</dbReference>
<name>A0A8J2YEW9_9BACL</name>
<proteinExistence type="predicted"/>
<dbReference type="PANTHER" id="PTHR10587">
    <property type="entry name" value="GLYCOSYL TRANSFERASE-RELATED"/>
    <property type="match status" value="1"/>
</dbReference>
<accession>A0A8J2YEW9</accession>
<dbReference type="EMBL" id="BMHQ01000024">
    <property type="protein sequence ID" value="GGE29738.1"/>
    <property type="molecule type" value="Genomic_DNA"/>
</dbReference>
<organism evidence="2 3">
    <name type="scientific">Marinithermofilum abyssi</name>
    <dbReference type="NCBI Taxonomy" id="1571185"/>
    <lineage>
        <taxon>Bacteria</taxon>
        <taxon>Bacillati</taxon>
        <taxon>Bacillota</taxon>
        <taxon>Bacilli</taxon>
        <taxon>Bacillales</taxon>
        <taxon>Thermoactinomycetaceae</taxon>
        <taxon>Marinithermofilum</taxon>
    </lineage>
</organism>
<evidence type="ECO:0000313" key="3">
    <source>
        <dbReference type="Proteomes" id="UP000625210"/>
    </source>
</evidence>
<keyword evidence="3" id="KW-1185">Reference proteome</keyword>
<dbReference type="Proteomes" id="UP000625210">
    <property type="component" value="Unassembled WGS sequence"/>
</dbReference>
<dbReference type="PROSITE" id="PS51677">
    <property type="entry name" value="NODB"/>
    <property type="match status" value="1"/>
</dbReference>
<dbReference type="InterPro" id="IPR011330">
    <property type="entry name" value="Glyco_hydro/deAcase_b/a-brl"/>
</dbReference>
<dbReference type="PANTHER" id="PTHR10587:SF134">
    <property type="entry name" value="SECRETED PROTEIN"/>
    <property type="match status" value="1"/>
</dbReference>
<dbReference type="InterPro" id="IPR050248">
    <property type="entry name" value="Polysacc_deacetylase_ArnD"/>
</dbReference>
<dbReference type="GO" id="GO:0005975">
    <property type="term" value="P:carbohydrate metabolic process"/>
    <property type="evidence" value="ECO:0007669"/>
    <property type="project" value="InterPro"/>
</dbReference>
<dbReference type="InterPro" id="IPR002509">
    <property type="entry name" value="NODB_dom"/>
</dbReference>
<dbReference type="Pfam" id="PF01522">
    <property type="entry name" value="Polysacc_deac_1"/>
    <property type="match status" value="1"/>
</dbReference>
<dbReference type="AlphaFoldDB" id="A0A8J2YEW9"/>
<evidence type="ECO:0000259" key="1">
    <source>
        <dbReference type="PROSITE" id="PS51677"/>
    </source>
</evidence>
<dbReference type="SUPFAM" id="SSF88713">
    <property type="entry name" value="Glycoside hydrolase/deacetylase"/>
    <property type="match status" value="1"/>
</dbReference>
<reference evidence="2" key="1">
    <citation type="journal article" date="2014" name="Int. J. Syst. Evol. Microbiol.">
        <title>Complete genome sequence of Corynebacterium casei LMG S-19264T (=DSM 44701T), isolated from a smear-ripened cheese.</title>
        <authorList>
            <consortium name="US DOE Joint Genome Institute (JGI-PGF)"/>
            <person name="Walter F."/>
            <person name="Albersmeier A."/>
            <person name="Kalinowski J."/>
            <person name="Ruckert C."/>
        </authorList>
    </citation>
    <scope>NUCLEOTIDE SEQUENCE</scope>
    <source>
        <strain evidence="2">CGMCC 1.15179</strain>
    </source>
</reference>
<evidence type="ECO:0000313" key="2">
    <source>
        <dbReference type="EMBL" id="GGE29738.1"/>
    </source>
</evidence>
<protein>
    <submittedName>
        <fullName evidence="2">Polysaccharide deacetylase</fullName>
    </submittedName>
</protein>
<dbReference type="Gene3D" id="3.20.20.370">
    <property type="entry name" value="Glycoside hydrolase/deacetylase"/>
    <property type="match status" value="1"/>
</dbReference>
<sequence>MPAMSLKSVQQQVIRHIQGAHPRQWGENVTGVKRELNSKERVIALTLDACGGLEGSGYDNDLIRFLEANRIPATLFINSRWIDANPETFRRLAKNPLFEIANHGTEHRPLSVNGRSVYGIKGTENAAQAAAEVWENQRKIEKLTGKKPKYFRSGTAYYDEIGVQIAHLLGEEVVNYNVLGDAGATYSREQVKAALLHARPGSIVLLHMNQPSHDTAEGVMDAVPVLKKRGYRFVQLDEVPLQ</sequence>
<dbReference type="GO" id="GO:0016810">
    <property type="term" value="F:hydrolase activity, acting on carbon-nitrogen (but not peptide) bonds"/>
    <property type="evidence" value="ECO:0007669"/>
    <property type="project" value="InterPro"/>
</dbReference>
<comment type="caution">
    <text evidence="2">The sequence shown here is derived from an EMBL/GenBank/DDBJ whole genome shotgun (WGS) entry which is preliminary data.</text>
</comment>